<name>A0A4Y7TH06_COPMI</name>
<proteinExistence type="predicted"/>
<evidence type="ECO:0000313" key="5">
    <source>
        <dbReference type="Proteomes" id="UP000298030"/>
    </source>
</evidence>
<evidence type="ECO:0000256" key="2">
    <source>
        <dbReference type="SAM" id="MobiDB-lite"/>
    </source>
</evidence>
<evidence type="ECO:0000313" key="4">
    <source>
        <dbReference type="EMBL" id="TEB33457.1"/>
    </source>
</evidence>
<dbReference type="InterPro" id="IPR057678">
    <property type="entry name" value="DUF7918"/>
</dbReference>
<organism evidence="4 5">
    <name type="scientific">Coprinellus micaceus</name>
    <name type="common">Glistening ink-cap mushroom</name>
    <name type="synonym">Coprinus micaceus</name>
    <dbReference type="NCBI Taxonomy" id="71717"/>
    <lineage>
        <taxon>Eukaryota</taxon>
        <taxon>Fungi</taxon>
        <taxon>Dikarya</taxon>
        <taxon>Basidiomycota</taxon>
        <taxon>Agaricomycotina</taxon>
        <taxon>Agaricomycetes</taxon>
        <taxon>Agaricomycetidae</taxon>
        <taxon>Agaricales</taxon>
        <taxon>Agaricineae</taxon>
        <taxon>Psathyrellaceae</taxon>
        <taxon>Coprinellus</taxon>
    </lineage>
</organism>
<dbReference type="AlphaFoldDB" id="A0A4Y7TH06"/>
<reference evidence="4 5" key="1">
    <citation type="journal article" date="2019" name="Nat. Ecol. Evol.">
        <title>Megaphylogeny resolves global patterns of mushroom evolution.</title>
        <authorList>
            <person name="Varga T."/>
            <person name="Krizsan K."/>
            <person name="Foldi C."/>
            <person name="Dima B."/>
            <person name="Sanchez-Garcia M."/>
            <person name="Sanchez-Ramirez S."/>
            <person name="Szollosi G.J."/>
            <person name="Szarkandi J.G."/>
            <person name="Papp V."/>
            <person name="Albert L."/>
            <person name="Andreopoulos W."/>
            <person name="Angelini C."/>
            <person name="Antonin V."/>
            <person name="Barry K.W."/>
            <person name="Bougher N.L."/>
            <person name="Buchanan P."/>
            <person name="Buyck B."/>
            <person name="Bense V."/>
            <person name="Catcheside P."/>
            <person name="Chovatia M."/>
            <person name="Cooper J."/>
            <person name="Damon W."/>
            <person name="Desjardin D."/>
            <person name="Finy P."/>
            <person name="Geml J."/>
            <person name="Haridas S."/>
            <person name="Hughes K."/>
            <person name="Justo A."/>
            <person name="Karasinski D."/>
            <person name="Kautmanova I."/>
            <person name="Kiss B."/>
            <person name="Kocsube S."/>
            <person name="Kotiranta H."/>
            <person name="LaButti K.M."/>
            <person name="Lechner B.E."/>
            <person name="Liimatainen K."/>
            <person name="Lipzen A."/>
            <person name="Lukacs Z."/>
            <person name="Mihaltcheva S."/>
            <person name="Morgado L.N."/>
            <person name="Niskanen T."/>
            <person name="Noordeloos M.E."/>
            <person name="Ohm R.A."/>
            <person name="Ortiz-Santana B."/>
            <person name="Ovrebo C."/>
            <person name="Racz N."/>
            <person name="Riley R."/>
            <person name="Savchenko A."/>
            <person name="Shiryaev A."/>
            <person name="Soop K."/>
            <person name="Spirin V."/>
            <person name="Szebenyi C."/>
            <person name="Tomsovsky M."/>
            <person name="Tulloss R.E."/>
            <person name="Uehling J."/>
            <person name="Grigoriev I.V."/>
            <person name="Vagvolgyi C."/>
            <person name="Papp T."/>
            <person name="Martin F.M."/>
            <person name="Miettinen O."/>
            <person name="Hibbett D.S."/>
            <person name="Nagy L.G."/>
        </authorList>
    </citation>
    <scope>NUCLEOTIDE SEQUENCE [LARGE SCALE GENOMIC DNA]</scope>
    <source>
        <strain evidence="4 5">FP101781</strain>
    </source>
</reference>
<dbReference type="Pfam" id="PF25534">
    <property type="entry name" value="DUF7918"/>
    <property type="match status" value="1"/>
</dbReference>
<feature type="domain" description="DUF7918" evidence="3">
    <location>
        <begin position="8"/>
        <end position="190"/>
    </location>
</feature>
<feature type="coiled-coil region" evidence="1">
    <location>
        <begin position="224"/>
        <end position="257"/>
    </location>
</feature>
<feature type="region of interest" description="Disordered" evidence="2">
    <location>
        <begin position="258"/>
        <end position="278"/>
    </location>
</feature>
<dbReference type="OrthoDB" id="3364132at2759"/>
<sequence>MPDIAGASVWLEIDGIRLEEFRVKRDESKQTVTCWVPCEMGKEFRFGVSLVENAPRKFHYRFRLNLDGTRIPSEVLPKRSVRKAEICSPDNPTYFEGQREEQGLRPFQFASVRLTDDDSHMSDVSNLGDLVVKVHTYTDYREENVESGKGKISTVSLGDTVVHERAKKGLTSCVQFGELRPLTHKSSATQAKGKTKSLFAQDVKKAGMVVFKYQSIDLSLGEDDAEDEAQIQRLRARLAALQEMHDLNAQIEALESKKRARVGEGPSQTAKRVKKEPKVEPFVPGEVVDLT</sequence>
<dbReference type="Proteomes" id="UP000298030">
    <property type="component" value="Unassembled WGS sequence"/>
</dbReference>
<comment type="caution">
    <text evidence="4">The sequence shown here is derived from an EMBL/GenBank/DDBJ whole genome shotgun (WGS) entry which is preliminary data.</text>
</comment>
<protein>
    <recommendedName>
        <fullName evidence="3">DUF7918 domain-containing protein</fullName>
    </recommendedName>
</protein>
<evidence type="ECO:0000259" key="3">
    <source>
        <dbReference type="Pfam" id="PF25534"/>
    </source>
</evidence>
<dbReference type="EMBL" id="QPFP01000012">
    <property type="protein sequence ID" value="TEB33457.1"/>
    <property type="molecule type" value="Genomic_DNA"/>
</dbReference>
<evidence type="ECO:0000256" key="1">
    <source>
        <dbReference type="SAM" id="Coils"/>
    </source>
</evidence>
<gene>
    <name evidence="4" type="ORF">FA13DRAFT_154534</name>
</gene>
<keyword evidence="5" id="KW-1185">Reference proteome</keyword>
<dbReference type="STRING" id="71717.A0A4Y7TH06"/>
<keyword evidence="1" id="KW-0175">Coiled coil</keyword>
<accession>A0A4Y7TH06</accession>